<organism evidence="2 3">
    <name type="scientific">Massilia norwichensis</name>
    <dbReference type="NCBI Taxonomy" id="1442366"/>
    <lineage>
        <taxon>Bacteria</taxon>
        <taxon>Pseudomonadati</taxon>
        <taxon>Pseudomonadota</taxon>
        <taxon>Betaproteobacteria</taxon>
        <taxon>Burkholderiales</taxon>
        <taxon>Oxalobacteraceae</taxon>
        <taxon>Telluria group</taxon>
        <taxon>Massilia</taxon>
    </lineage>
</organism>
<protein>
    <submittedName>
        <fullName evidence="2">Helix-turn-helix domain-containing protein</fullName>
    </submittedName>
</protein>
<evidence type="ECO:0000256" key="1">
    <source>
        <dbReference type="SAM" id="MobiDB-lite"/>
    </source>
</evidence>
<keyword evidence="3" id="KW-1185">Reference proteome</keyword>
<reference evidence="2 3" key="1">
    <citation type="submission" date="2022-08" db="EMBL/GenBank/DDBJ databases">
        <title>Reclassification of Massilia species as members of the genera Telluria, Duganella, Pseudoduganella, Mokoshia gen. nov. and Zemynaea gen. nov. using orthogonal and non-orthogonal genome-based approaches.</title>
        <authorList>
            <person name="Bowman J.P."/>
        </authorList>
    </citation>
    <scope>NUCLEOTIDE SEQUENCE [LARGE SCALE GENOMIC DNA]</scope>
    <source>
        <strain evidence="2 3">LMG 28164</strain>
    </source>
</reference>
<sequence length="118" mass="12998">MHDNEILNLDAAAKVVHATAETLLQYIRSGDLKAARVGKQFIVTYVSLIHFVETLAASQSTERRAKRPQSDEASADESRLNLGRTPAFVQLPVAGADAAATKRKRRRRQLPVLPPLEP</sequence>
<comment type="caution">
    <text evidence="2">The sequence shown here is derived from an EMBL/GenBank/DDBJ whole genome shotgun (WGS) entry which is preliminary data.</text>
</comment>
<gene>
    <name evidence="2" type="ORF">NX782_12905</name>
</gene>
<dbReference type="Proteomes" id="UP001205560">
    <property type="component" value="Unassembled WGS sequence"/>
</dbReference>
<evidence type="ECO:0000313" key="3">
    <source>
        <dbReference type="Proteomes" id="UP001205560"/>
    </source>
</evidence>
<dbReference type="EMBL" id="JANUGX010000014">
    <property type="protein sequence ID" value="MCS0590104.1"/>
    <property type="molecule type" value="Genomic_DNA"/>
</dbReference>
<evidence type="ECO:0000313" key="2">
    <source>
        <dbReference type="EMBL" id="MCS0590104.1"/>
    </source>
</evidence>
<dbReference type="RefSeq" id="WP_258845881.1">
    <property type="nucleotide sequence ID" value="NZ_JANUGX010000014.1"/>
</dbReference>
<feature type="region of interest" description="Disordered" evidence="1">
    <location>
        <begin position="57"/>
        <end position="118"/>
    </location>
</feature>
<accession>A0ABT2A7D9</accession>
<proteinExistence type="predicted"/>
<name>A0ABT2A7D9_9BURK</name>